<evidence type="ECO:0000313" key="2">
    <source>
        <dbReference type="EMBL" id="MDC0749329.1"/>
    </source>
</evidence>
<proteinExistence type="predicted"/>
<evidence type="ECO:0000313" key="3">
    <source>
        <dbReference type="Proteomes" id="UP001221411"/>
    </source>
</evidence>
<dbReference type="PROSITE" id="PS51257">
    <property type="entry name" value="PROKAR_LIPOPROTEIN"/>
    <property type="match status" value="1"/>
</dbReference>
<keyword evidence="1" id="KW-0732">Signal</keyword>
<dbReference type="RefSeq" id="WP_271929061.1">
    <property type="nucleotide sequence ID" value="NZ_JAQNDO010000001.1"/>
</dbReference>
<comment type="caution">
    <text evidence="2">The sequence shown here is derived from an EMBL/GenBank/DDBJ whole genome shotgun (WGS) entry which is preliminary data.</text>
</comment>
<name>A0ABT5F5F1_9BACT</name>
<sequence length="183" mass="17962">MNHRLYFGSIAILSVLFAACGLGSYQPPSGAGGEGGEGANGGTGGHGGEGGVAVTATGVGGGTGTGGNGGFGGSLPECNPVKMPVCLYDCMNSTPAQAQCIGDAWECPPGSSEASTCPKCCKSALDCIAMFTCVNEVCKEPLLGGQCWSNADCTEAQVCEGAVVCACGQDCTMPDTPGKCAPS</sequence>
<evidence type="ECO:0000256" key="1">
    <source>
        <dbReference type="SAM" id="SignalP"/>
    </source>
</evidence>
<organism evidence="2 3">
    <name type="scientific">Polyangium mundeleinium</name>
    <dbReference type="NCBI Taxonomy" id="2995306"/>
    <lineage>
        <taxon>Bacteria</taxon>
        <taxon>Pseudomonadati</taxon>
        <taxon>Myxococcota</taxon>
        <taxon>Polyangia</taxon>
        <taxon>Polyangiales</taxon>
        <taxon>Polyangiaceae</taxon>
        <taxon>Polyangium</taxon>
    </lineage>
</organism>
<feature type="signal peptide" evidence="1">
    <location>
        <begin position="1"/>
        <end position="18"/>
    </location>
</feature>
<dbReference type="EMBL" id="JAQNDO010000001">
    <property type="protein sequence ID" value="MDC0749329.1"/>
    <property type="molecule type" value="Genomic_DNA"/>
</dbReference>
<dbReference type="Proteomes" id="UP001221411">
    <property type="component" value="Unassembled WGS sequence"/>
</dbReference>
<reference evidence="2 3" key="1">
    <citation type="submission" date="2022-11" db="EMBL/GenBank/DDBJ databases">
        <title>Minimal conservation of predation-associated metabolite biosynthetic gene clusters underscores biosynthetic potential of Myxococcota including descriptions for ten novel species: Archangium lansinium sp. nov., Myxococcus landrumus sp. nov., Nannocystis bai.</title>
        <authorList>
            <person name="Ahearne A."/>
            <person name="Stevens C."/>
            <person name="Dowd S."/>
        </authorList>
    </citation>
    <scope>NUCLEOTIDE SEQUENCE [LARGE SCALE GENOMIC DNA]</scope>
    <source>
        <strain evidence="2 3">RJM3</strain>
    </source>
</reference>
<accession>A0ABT5F5F1</accession>
<feature type="chain" id="PRO_5047019765" evidence="1">
    <location>
        <begin position="19"/>
        <end position="183"/>
    </location>
</feature>
<gene>
    <name evidence="2" type="ORF">POL67_48825</name>
</gene>
<protein>
    <submittedName>
        <fullName evidence="2">Uncharacterized protein</fullName>
    </submittedName>
</protein>
<keyword evidence="3" id="KW-1185">Reference proteome</keyword>